<dbReference type="GO" id="GO:0005840">
    <property type="term" value="C:ribosome"/>
    <property type="evidence" value="ECO:0007669"/>
    <property type="project" value="UniProtKB-KW"/>
</dbReference>
<comment type="caution">
    <text evidence="6">The sequence shown here is derived from an EMBL/GenBank/DDBJ whole genome shotgun (WGS) entry which is preliminary data.</text>
</comment>
<evidence type="ECO:0000256" key="4">
    <source>
        <dbReference type="HAMAP-Rule" id="MF_01363"/>
    </source>
</evidence>
<comment type="similarity">
    <text evidence="1 4 5">Belongs to the bacterial ribosomal protein bL21 family.</text>
</comment>
<accession>A0A0G0D3E4</accession>
<evidence type="ECO:0000313" key="6">
    <source>
        <dbReference type="EMBL" id="KKP88699.1"/>
    </source>
</evidence>
<dbReference type="HAMAP" id="MF_01363">
    <property type="entry name" value="Ribosomal_bL21"/>
    <property type="match status" value="1"/>
</dbReference>
<evidence type="ECO:0000256" key="5">
    <source>
        <dbReference type="RuleBase" id="RU000562"/>
    </source>
</evidence>
<dbReference type="GO" id="GO:0019843">
    <property type="term" value="F:rRNA binding"/>
    <property type="evidence" value="ECO:0007669"/>
    <property type="project" value="UniProtKB-UniRule"/>
</dbReference>
<dbReference type="PATRIC" id="fig|1618752.3.peg.272"/>
<comment type="function">
    <text evidence="4 5">This protein binds to 23S rRNA in the presence of protein L20.</text>
</comment>
<name>A0A0G0D3E4_9BACT</name>
<protein>
    <recommendedName>
        <fullName evidence="4">Large ribosomal subunit protein bL21</fullName>
    </recommendedName>
</protein>
<reference evidence="6 7" key="1">
    <citation type="journal article" date="2015" name="Nature">
        <title>rRNA introns, odd ribosomes, and small enigmatic genomes across a large radiation of phyla.</title>
        <authorList>
            <person name="Brown C.T."/>
            <person name="Hug L.A."/>
            <person name="Thomas B.C."/>
            <person name="Sharon I."/>
            <person name="Castelle C.J."/>
            <person name="Singh A."/>
            <person name="Wilkins M.J."/>
            <person name="Williams K.H."/>
            <person name="Banfield J.F."/>
        </authorList>
    </citation>
    <scope>NUCLEOTIDE SEQUENCE [LARGE SCALE GENOMIC DNA]</scope>
</reference>
<keyword evidence="4 5" id="KW-0699">rRNA-binding</keyword>
<organism evidence="6 7">
    <name type="scientific">Candidatus Nomurabacteria bacterium GW2011_GWC2_35_8</name>
    <dbReference type="NCBI Taxonomy" id="1618752"/>
    <lineage>
        <taxon>Bacteria</taxon>
        <taxon>Candidatus Nomuraibacteriota</taxon>
    </lineage>
</organism>
<dbReference type="PANTHER" id="PTHR21349:SF0">
    <property type="entry name" value="LARGE RIBOSOMAL SUBUNIT PROTEIN BL21M"/>
    <property type="match status" value="1"/>
</dbReference>
<dbReference type="InterPro" id="IPR001787">
    <property type="entry name" value="Ribosomal_bL21"/>
</dbReference>
<keyword evidence="2 4" id="KW-0689">Ribosomal protein</keyword>
<dbReference type="NCBIfam" id="TIGR00061">
    <property type="entry name" value="L21"/>
    <property type="match status" value="1"/>
</dbReference>
<dbReference type="EMBL" id="LBQZ01000014">
    <property type="protein sequence ID" value="KKP88699.1"/>
    <property type="molecule type" value="Genomic_DNA"/>
</dbReference>
<dbReference type="InterPro" id="IPR036164">
    <property type="entry name" value="bL21-like_sf"/>
</dbReference>
<dbReference type="GO" id="GO:0003735">
    <property type="term" value="F:structural constituent of ribosome"/>
    <property type="evidence" value="ECO:0007669"/>
    <property type="project" value="InterPro"/>
</dbReference>
<dbReference type="GO" id="GO:0005737">
    <property type="term" value="C:cytoplasm"/>
    <property type="evidence" value="ECO:0007669"/>
    <property type="project" value="UniProtKB-ARBA"/>
</dbReference>
<gene>
    <name evidence="4" type="primary">rplU</name>
    <name evidence="6" type="ORF">UR91_C0014G0005</name>
</gene>
<dbReference type="Proteomes" id="UP000034798">
    <property type="component" value="Unassembled WGS sequence"/>
</dbReference>
<keyword evidence="3 4" id="KW-0687">Ribonucleoprotein</keyword>
<sequence>MEFAVIQTGGKQYKVSKGSLVSIEKIIGEYKKGDKLVFDKVLLVDDGKDTTIGTPYIAGAKVDAEIVEIGRARKILVVKYKQKSRYLRRNGHRQPFFKVKITNIK</sequence>
<dbReference type="AlphaFoldDB" id="A0A0G0D3E4"/>
<dbReference type="GO" id="GO:0006412">
    <property type="term" value="P:translation"/>
    <property type="evidence" value="ECO:0007669"/>
    <property type="project" value="UniProtKB-UniRule"/>
</dbReference>
<proteinExistence type="inferred from homology"/>
<dbReference type="SUPFAM" id="SSF141091">
    <property type="entry name" value="L21p-like"/>
    <property type="match status" value="1"/>
</dbReference>
<dbReference type="GO" id="GO:1990904">
    <property type="term" value="C:ribonucleoprotein complex"/>
    <property type="evidence" value="ECO:0007669"/>
    <property type="project" value="UniProtKB-KW"/>
</dbReference>
<dbReference type="Pfam" id="PF00829">
    <property type="entry name" value="Ribosomal_L21p"/>
    <property type="match status" value="1"/>
</dbReference>
<evidence type="ECO:0000256" key="1">
    <source>
        <dbReference type="ARBA" id="ARBA00008563"/>
    </source>
</evidence>
<dbReference type="InterPro" id="IPR028909">
    <property type="entry name" value="bL21-like"/>
</dbReference>
<evidence type="ECO:0000256" key="2">
    <source>
        <dbReference type="ARBA" id="ARBA00022980"/>
    </source>
</evidence>
<dbReference type="PANTHER" id="PTHR21349">
    <property type="entry name" value="50S RIBOSOMAL PROTEIN L21"/>
    <property type="match status" value="1"/>
</dbReference>
<comment type="subunit">
    <text evidence="4">Part of the 50S ribosomal subunit. Contacts protein L20.</text>
</comment>
<evidence type="ECO:0000256" key="3">
    <source>
        <dbReference type="ARBA" id="ARBA00023274"/>
    </source>
</evidence>
<keyword evidence="4 5" id="KW-0694">RNA-binding</keyword>
<evidence type="ECO:0000313" key="7">
    <source>
        <dbReference type="Proteomes" id="UP000034798"/>
    </source>
</evidence>